<name>A0ABV2MKV8_9HYPH</name>
<evidence type="ECO:0000256" key="1">
    <source>
        <dbReference type="SAM" id="MobiDB-lite"/>
    </source>
</evidence>
<evidence type="ECO:0000313" key="3">
    <source>
        <dbReference type="Proteomes" id="UP001549077"/>
    </source>
</evidence>
<organism evidence="2 3">
    <name type="scientific">Rhizobium binae</name>
    <dbReference type="NCBI Taxonomy" id="1138190"/>
    <lineage>
        <taxon>Bacteria</taxon>
        <taxon>Pseudomonadati</taxon>
        <taxon>Pseudomonadota</taxon>
        <taxon>Alphaproteobacteria</taxon>
        <taxon>Hyphomicrobiales</taxon>
        <taxon>Rhizobiaceae</taxon>
        <taxon>Rhizobium/Agrobacterium group</taxon>
        <taxon>Rhizobium</taxon>
    </lineage>
</organism>
<comment type="caution">
    <text evidence="2">The sequence shown here is derived from an EMBL/GenBank/DDBJ whole genome shotgun (WGS) entry which is preliminary data.</text>
</comment>
<dbReference type="GeneID" id="91152645"/>
<evidence type="ECO:0000313" key="2">
    <source>
        <dbReference type="EMBL" id="MET3757087.1"/>
    </source>
</evidence>
<feature type="region of interest" description="Disordered" evidence="1">
    <location>
        <begin position="52"/>
        <end position="72"/>
    </location>
</feature>
<dbReference type="Proteomes" id="UP001549077">
    <property type="component" value="Unassembled WGS sequence"/>
</dbReference>
<reference evidence="2 3" key="1">
    <citation type="submission" date="2024-06" db="EMBL/GenBank/DDBJ databases">
        <title>Genomic Encyclopedia of Type Strains, Phase IV (KMG-IV): sequencing the most valuable type-strain genomes for metagenomic binning, comparative biology and taxonomic classification.</title>
        <authorList>
            <person name="Goeker M."/>
        </authorList>
    </citation>
    <scope>NUCLEOTIDE SEQUENCE [LARGE SCALE GENOMIC DNA]</scope>
    <source>
        <strain evidence="2 3">DSM 29288</strain>
    </source>
</reference>
<sequence>MSTIGELERRAGIGSSPEERTAFWIRFHHLGGVECLKAGVAELNRLIAEREAVSARPSNAPRAKPAKLPPLSAEEEQALQAYAAEHGRRWKNILNRVWMGEAPHDDAGTLRRLRNSHGPSWLQSYRLPRAGSPDGGPQAKRRSNGGHDKK</sequence>
<proteinExistence type="predicted"/>
<feature type="region of interest" description="Disordered" evidence="1">
    <location>
        <begin position="107"/>
        <end position="150"/>
    </location>
</feature>
<gene>
    <name evidence="2" type="ORF">ABID08_004468</name>
</gene>
<dbReference type="RefSeq" id="WP_246638574.1">
    <property type="nucleotide sequence ID" value="NZ_CP071609.1"/>
</dbReference>
<dbReference type="EMBL" id="JBEPMY010000015">
    <property type="protein sequence ID" value="MET3757087.1"/>
    <property type="molecule type" value="Genomic_DNA"/>
</dbReference>
<protein>
    <submittedName>
        <fullName evidence="2">Uncharacterized protein</fullName>
    </submittedName>
</protein>
<keyword evidence="3" id="KW-1185">Reference proteome</keyword>
<accession>A0ABV2MKV8</accession>